<proteinExistence type="predicted"/>
<gene>
    <name evidence="1" type="ORF">BH720_014925</name>
</gene>
<dbReference type="EMBL" id="CP182909">
    <property type="protein sequence ID" value="XPM66480.1"/>
    <property type="molecule type" value="Genomic_DNA"/>
</dbReference>
<accession>A0ACD5H0S1</accession>
<name>A0ACD5H0S1_9CYAN</name>
<dbReference type="Proteomes" id="UP000095472">
    <property type="component" value="Chromosome"/>
</dbReference>
<keyword evidence="2" id="KW-1185">Reference proteome</keyword>
<protein>
    <submittedName>
        <fullName evidence="1">Uncharacterized protein</fullName>
    </submittedName>
</protein>
<evidence type="ECO:0000313" key="2">
    <source>
        <dbReference type="Proteomes" id="UP000095472"/>
    </source>
</evidence>
<reference evidence="1 2" key="1">
    <citation type="journal article" date="2016" name="Genome Announc.">
        <title>Draft Genome Sequence of the Thermotolerant Cyanobacterium Desertifilum sp. IPPAS B-1220.</title>
        <authorList>
            <person name="Mironov K.S."/>
            <person name="Sinetova M.A."/>
            <person name="Bolatkhan K."/>
            <person name="Zayadan B.K."/>
            <person name="Ustinova V.V."/>
            <person name="Kupriyanova E.V."/>
            <person name="Skrypnik A.N."/>
            <person name="Gogoleva N.E."/>
            <person name="Gogolev Y.V."/>
            <person name="Los D.A."/>
        </authorList>
    </citation>
    <scope>NUCLEOTIDE SEQUENCE [LARGE SCALE GENOMIC DNA]</scope>
    <source>
        <strain evidence="1 2">IPPAS B-1220</strain>
    </source>
</reference>
<evidence type="ECO:0000313" key="1">
    <source>
        <dbReference type="EMBL" id="XPM66480.1"/>
    </source>
</evidence>
<sequence length="119" mass="12874">MLEQSLAIAQRLNLGAEANASLFSLANTLRALNQPQAALEAYQTVAQTATHPLTQAQAQLNQLSLLAETEPTAISQPLMTQIQDNLGKLPPVGQQFTVKLTLLEPSCNSSSLLIRFSRF</sequence>
<organism evidence="1 2">
    <name type="scientific">Desertifilum tharense IPPAS B-1220</name>
    <dbReference type="NCBI Taxonomy" id="1781255"/>
    <lineage>
        <taxon>Bacteria</taxon>
        <taxon>Bacillati</taxon>
        <taxon>Cyanobacteriota</taxon>
        <taxon>Cyanophyceae</taxon>
        <taxon>Desertifilales</taxon>
        <taxon>Desertifilaceae</taxon>
        <taxon>Desertifilum</taxon>
    </lineage>
</organism>